<keyword evidence="5 15" id="KW-0698">rRNA processing</keyword>
<evidence type="ECO:0000313" key="18">
    <source>
        <dbReference type="EMBL" id="AHK78846.1"/>
    </source>
</evidence>
<dbReference type="RefSeq" id="WP_025281248.1">
    <property type="nucleotide sequence ID" value="NZ_CP007268.1"/>
</dbReference>
<keyword evidence="9 15" id="KW-0699">rRNA-binding</keyword>
<keyword evidence="12 15" id="KW-0460">Magnesium</keyword>
<dbReference type="GO" id="GO:0000049">
    <property type="term" value="F:tRNA binding"/>
    <property type="evidence" value="ECO:0007669"/>
    <property type="project" value="UniProtKB-KW"/>
</dbReference>
<evidence type="ECO:0000256" key="6">
    <source>
        <dbReference type="ARBA" id="ARBA00022694"/>
    </source>
</evidence>
<dbReference type="GO" id="GO:0009898">
    <property type="term" value="C:cytoplasmic side of plasma membrane"/>
    <property type="evidence" value="ECO:0007669"/>
    <property type="project" value="UniProtKB-UniRule"/>
</dbReference>
<gene>
    <name evidence="15" type="primary">rne</name>
    <name evidence="18" type="ORF">M911_06365</name>
</gene>
<dbReference type="Pfam" id="PF20833">
    <property type="entry name" value="RNase_E_G_Thio"/>
    <property type="match status" value="1"/>
</dbReference>
<reference evidence="18 19" key="1">
    <citation type="journal article" date="2014" name="J Genomics">
        <title>Draft Genome Sequence of the Extremely Halophilic Phototrophic Purple Sulfur Bacterium Halorhodospira halochloris.</title>
        <authorList>
            <person name="Singh K.S."/>
            <person name="Kirksey J."/>
            <person name="Hoff W.D."/>
            <person name="Deole R."/>
        </authorList>
    </citation>
    <scope>NUCLEOTIDE SEQUENCE [LARGE SCALE GENOMIC DNA]</scope>
    <source>
        <strain evidence="18 19">A</strain>
    </source>
</reference>
<feature type="compositionally biased region" description="Basic and acidic residues" evidence="16">
    <location>
        <begin position="784"/>
        <end position="793"/>
    </location>
</feature>
<feature type="compositionally biased region" description="Basic and acidic residues" evidence="16">
    <location>
        <begin position="620"/>
        <end position="633"/>
    </location>
</feature>
<keyword evidence="15" id="KW-0820">tRNA-binding</keyword>
<dbReference type="Proteomes" id="UP000019442">
    <property type="component" value="Chromosome"/>
</dbReference>
<dbReference type="KEGG" id="hhc:M911_06365"/>
<comment type="similarity">
    <text evidence="15">Belongs to the RNase E/G family. RNase E subfamily.</text>
</comment>
<dbReference type="InterPro" id="IPR048583">
    <property type="entry name" value="RNase_E_G_thioredoxin-like"/>
</dbReference>
<dbReference type="PROSITE" id="PS50126">
    <property type="entry name" value="S1"/>
    <property type="match status" value="1"/>
</dbReference>
<dbReference type="Pfam" id="PF00575">
    <property type="entry name" value="S1"/>
    <property type="match status" value="1"/>
</dbReference>
<feature type="binding site" evidence="15">
    <location>
        <position position="401"/>
    </location>
    <ligand>
        <name>Zn(2+)</name>
        <dbReference type="ChEBI" id="CHEBI:29105"/>
        <note>ligand shared between dimeric partners</note>
    </ligand>
</feature>
<dbReference type="GO" id="GO:0008995">
    <property type="term" value="F:ribonuclease E activity"/>
    <property type="evidence" value="ECO:0007669"/>
    <property type="project" value="UniProtKB-EC"/>
</dbReference>
<dbReference type="EMBL" id="CP007268">
    <property type="protein sequence ID" value="AHK78846.1"/>
    <property type="molecule type" value="Genomic_DNA"/>
</dbReference>
<proteinExistence type="inferred from homology"/>
<comment type="catalytic activity">
    <reaction evidence="15">
        <text>Endonucleolytic cleavage of single-stranded RNA in A- and U-rich regions.</text>
        <dbReference type="EC" id="3.1.26.12"/>
    </reaction>
</comment>
<feature type="compositionally biased region" description="Basic and acidic residues" evidence="16">
    <location>
        <begin position="952"/>
        <end position="963"/>
    </location>
</feature>
<dbReference type="NCBIfam" id="TIGR00757">
    <property type="entry name" value="RNaseEG"/>
    <property type="match status" value="1"/>
</dbReference>
<dbReference type="SUPFAM" id="SSF50249">
    <property type="entry name" value="Nucleic acid-binding proteins"/>
    <property type="match status" value="1"/>
</dbReference>
<keyword evidence="11 15" id="KW-0378">Hydrolase</keyword>
<evidence type="ECO:0000256" key="15">
    <source>
        <dbReference type="HAMAP-Rule" id="MF_00970"/>
    </source>
</evidence>
<comment type="similarity">
    <text evidence="1">Belongs to the RNase E/G family. RNase G subfamily.</text>
</comment>
<feature type="region of interest" description="Disordered" evidence="16">
    <location>
        <begin position="528"/>
        <end position="554"/>
    </location>
</feature>
<dbReference type="GO" id="GO:0000287">
    <property type="term" value="F:magnesium ion binding"/>
    <property type="evidence" value="ECO:0007669"/>
    <property type="project" value="UniProtKB-UniRule"/>
</dbReference>
<dbReference type="HAMAP" id="MF_00970">
    <property type="entry name" value="RNase_E"/>
    <property type="match status" value="1"/>
</dbReference>
<evidence type="ECO:0000256" key="13">
    <source>
        <dbReference type="ARBA" id="ARBA00022884"/>
    </source>
</evidence>
<comment type="function">
    <text evidence="15">Endoribonuclease that plays a central role in RNA processing and decay. Required for the maturation of 5S and 16S rRNAs and the majority of tRNAs. Also involved in the degradation of most mRNAs.</text>
</comment>
<keyword evidence="2 15" id="KW-1003">Cell membrane</keyword>
<keyword evidence="15" id="KW-0862">Zinc</keyword>
<evidence type="ECO:0000256" key="16">
    <source>
        <dbReference type="SAM" id="MobiDB-lite"/>
    </source>
</evidence>
<dbReference type="AlphaFoldDB" id="W8KTE0"/>
<feature type="compositionally biased region" description="Basic and acidic residues" evidence="16">
    <location>
        <begin position="701"/>
        <end position="715"/>
    </location>
</feature>
<evidence type="ECO:0000256" key="1">
    <source>
        <dbReference type="ARBA" id="ARBA00005663"/>
    </source>
</evidence>
<dbReference type="InterPro" id="IPR004659">
    <property type="entry name" value="RNase_E/G"/>
</dbReference>
<dbReference type="OrthoDB" id="9804278at2"/>
<feature type="binding site" evidence="15">
    <location>
        <position position="343"/>
    </location>
    <ligand>
        <name>Mg(2+)</name>
        <dbReference type="ChEBI" id="CHEBI:18420"/>
        <note>catalytic</note>
    </ligand>
</feature>
<dbReference type="GO" id="GO:0019843">
    <property type="term" value="F:rRNA binding"/>
    <property type="evidence" value="ECO:0007669"/>
    <property type="project" value="UniProtKB-KW"/>
</dbReference>
<dbReference type="GO" id="GO:0008270">
    <property type="term" value="F:zinc ion binding"/>
    <property type="evidence" value="ECO:0007669"/>
    <property type="project" value="UniProtKB-UniRule"/>
</dbReference>
<feature type="compositionally biased region" description="Basic and acidic residues" evidence="16">
    <location>
        <begin position="816"/>
        <end position="826"/>
    </location>
</feature>
<dbReference type="InterPro" id="IPR019307">
    <property type="entry name" value="RNA-bd_AU-1/RNase_E/G"/>
</dbReference>
<name>W8KTE0_9GAMM</name>
<evidence type="ECO:0000256" key="10">
    <source>
        <dbReference type="ARBA" id="ARBA00022759"/>
    </source>
</evidence>
<evidence type="ECO:0000256" key="2">
    <source>
        <dbReference type="ARBA" id="ARBA00022475"/>
    </source>
</evidence>
<comment type="subunit">
    <text evidence="15">Component of the RNA degradosome, which is a multiprotein complex involved in RNA processing and mRNA degradation. Within the RNA degradosome, RNase E assembles into a homotetramer formed by a dimer of dimers.</text>
</comment>
<evidence type="ECO:0000256" key="5">
    <source>
        <dbReference type="ARBA" id="ARBA00022552"/>
    </source>
</evidence>
<feature type="compositionally biased region" description="Polar residues" evidence="16">
    <location>
        <begin position="733"/>
        <end position="752"/>
    </location>
</feature>
<dbReference type="InterPro" id="IPR028878">
    <property type="entry name" value="RNase_E"/>
</dbReference>
<keyword evidence="6 15" id="KW-0819">tRNA processing</keyword>
<feature type="compositionally biased region" description="Polar residues" evidence="16">
    <location>
        <begin position="584"/>
        <end position="599"/>
    </location>
</feature>
<feature type="domain" description="S1 motif" evidence="17">
    <location>
        <begin position="39"/>
        <end position="117"/>
    </location>
</feature>
<organism evidence="18 19">
    <name type="scientific">Ectothiorhodospira haloalkaliphila</name>
    <dbReference type="NCBI Taxonomy" id="421628"/>
    <lineage>
        <taxon>Bacteria</taxon>
        <taxon>Pseudomonadati</taxon>
        <taxon>Pseudomonadota</taxon>
        <taxon>Gammaproteobacteria</taxon>
        <taxon>Chromatiales</taxon>
        <taxon>Ectothiorhodospiraceae</taxon>
        <taxon>Ectothiorhodospira</taxon>
    </lineage>
</organism>
<comment type="subcellular location">
    <subcellularLocation>
        <location evidence="15">Cytoplasm</location>
    </subcellularLocation>
    <subcellularLocation>
        <location evidence="15">Cell inner membrane</location>
        <topology evidence="15">Peripheral membrane protein</topology>
        <orientation evidence="15">Cytoplasmic side</orientation>
    </subcellularLocation>
</comment>
<dbReference type="PANTHER" id="PTHR30001:SF1">
    <property type="entry name" value="RIBONUCLEASE E_G-LIKE PROTEIN, CHLOROPLASTIC"/>
    <property type="match status" value="1"/>
</dbReference>
<dbReference type="EC" id="3.1.26.12" evidence="15"/>
<dbReference type="InterPro" id="IPR012340">
    <property type="entry name" value="NA-bd_OB-fold"/>
</dbReference>
<dbReference type="Gene3D" id="3.40.1260.20">
    <property type="entry name" value="Ribonuclease E, catalytic domain"/>
    <property type="match status" value="1"/>
</dbReference>
<keyword evidence="8 15" id="KW-0479">Metal-binding</keyword>
<evidence type="ECO:0000256" key="3">
    <source>
        <dbReference type="ARBA" id="ARBA00022490"/>
    </source>
</evidence>
<keyword evidence="13 15" id="KW-0694">RNA-binding</keyword>
<feature type="compositionally biased region" description="Polar residues" evidence="16">
    <location>
        <begin position="983"/>
        <end position="998"/>
    </location>
</feature>
<feature type="region of interest" description="Disordered" evidence="16">
    <location>
        <begin position="567"/>
        <end position="998"/>
    </location>
</feature>
<keyword evidence="19" id="KW-1185">Reference proteome</keyword>
<feature type="binding site" evidence="15">
    <location>
        <position position="300"/>
    </location>
    <ligand>
        <name>Mg(2+)</name>
        <dbReference type="ChEBI" id="CHEBI:18420"/>
        <note>catalytic</note>
    </ligand>
</feature>
<feature type="compositionally biased region" description="Low complexity" evidence="16">
    <location>
        <begin position="528"/>
        <end position="544"/>
    </location>
</feature>
<dbReference type="Pfam" id="PF10150">
    <property type="entry name" value="RNase_E_G"/>
    <property type="match status" value="1"/>
</dbReference>
<feature type="compositionally biased region" description="Basic residues" evidence="16">
    <location>
        <begin position="640"/>
        <end position="651"/>
    </location>
</feature>
<dbReference type="InterPro" id="IPR003029">
    <property type="entry name" value="S1_domain"/>
</dbReference>
<keyword evidence="14 15" id="KW-0472">Membrane</keyword>
<evidence type="ECO:0000256" key="9">
    <source>
        <dbReference type="ARBA" id="ARBA00022730"/>
    </source>
</evidence>
<keyword evidence="3 15" id="KW-0963">Cytoplasm</keyword>
<feature type="compositionally biased region" description="Polar residues" evidence="16">
    <location>
        <begin position="667"/>
        <end position="696"/>
    </location>
</feature>
<dbReference type="HOGENOM" id="CLU_003468_0_0_6"/>
<feature type="compositionally biased region" description="Low complexity" evidence="16">
    <location>
        <begin position="897"/>
        <end position="907"/>
    </location>
</feature>
<accession>W8KTE0</accession>
<evidence type="ECO:0000256" key="4">
    <source>
        <dbReference type="ARBA" id="ARBA00022519"/>
    </source>
</evidence>
<feature type="compositionally biased region" description="Basic residues" evidence="16">
    <location>
        <begin position="765"/>
        <end position="777"/>
    </location>
</feature>
<dbReference type="GO" id="GO:0006402">
    <property type="term" value="P:mRNA catabolic process"/>
    <property type="evidence" value="ECO:0007669"/>
    <property type="project" value="UniProtKB-UniRule"/>
</dbReference>
<protein>
    <recommendedName>
        <fullName evidence="15">Ribonuclease E</fullName>
        <shortName evidence="15">RNase E</shortName>
        <ecNumber evidence="15">3.1.26.12</ecNumber>
    </recommendedName>
</protein>
<evidence type="ECO:0000256" key="14">
    <source>
        <dbReference type="ARBA" id="ARBA00023136"/>
    </source>
</evidence>
<dbReference type="GO" id="GO:0005737">
    <property type="term" value="C:cytoplasm"/>
    <property type="evidence" value="ECO:0007669"/>
    <property type="project" value="UniProtKB-SubCell"/>
</dbReference>
<feature type="compositionally biased region" description="Low complexity" evidence="16">
    <location>
        <begin position="846"/>
        <end position="857"/>
    </location>
</feature>
<dbReference type="GO" id="GO:0008033">
    <property type="term" value="P:tRNA processing"/>
    <property type="evidence" value="ECO:0007669"/>
    <property type="project" value="UniProtKB-UniRule"/>
</dbReference>
<comment type="cofactor">
    <cofactor evidence="15">
        <name>Zn(2+)</name>
        <dbReference type="ChEBI" id="CHEBI:29105"/>
    </cofactor>
    <text evidence="15">Binds 2 Zn(2+) ions per homotetramer.</text>
</comment>
<evidence type="ECO:0000256" key="7">
    <source>
        <dbReference type="ARBA" id="ARBA00022722"/>
    </source>
</evidence>
<evidence type="ECO:0000313" key="19">
    <source>
        <dbReference type="Proteomes" id="UP000019442"/>
    </source>
</evidence>
<keyword evidence="10 15" id="KW-0255">Endonuclease</keyword>
<evidence type="ECO:0000259" key="17">
    <source>
        <dbReference type="PROSITE" id="PS50126"/>
    </source>
</evidence>
<evidence type="ECO:0000256" key="8">
    <source>
        <dbReference type="ARBA" id="ARBA00022723"/>
    </source>
</evidence>
<dbReference type="PATRIC" id="fig|1354791.3.peg.1733"/>
<keyword evidence="4 15" id="KW-0997">Cell inner membrane</keyword>
<comment type="cofactor">
    <cofactor evidence="15">
        <name>Mg(2+)</name>
        <dbReference type="ChEBI" id="CHEBI:18420"/>
    </cofactor>
    <text evidence="15">Binds 1 Mg(2+) ion per subunit.</text>
</comment>
<feature type="compositionally biased region" description="Basic and acidic residues" evidence="16">
    <location>
        <begin position="868"/>
        <end position="896"/>
    </location>
</feature>
<feature type="binding site" evidence="15">
    <location>
        <position position="404"/>
    </location>
    <ligand>
        <name>Zn(2+)</name>
        <dbReference type="ChEBI" id="CHEBI:29105"/>
        <note>ligand shared between dimeric partners</note>
    </ligand>
</feature>
<dbReference type="GO" id="GO:0006364">
    <property type="term" value="P:rRNA processing"/>
    <property type="evidence" value="ECO:0007669"/>
    <property type="project" value="UniProtKB-UniRule"/>
</dbReference>
<sequence>MKRILVNATQPEELRVAMVDGQKLFDLDIELPSREQKKANVYKGVITRVEPSLEAAFINYGADRHGFLPFKEIARSYLPQGEDGDASPKTGLKEGMELIVQVEKEERGTKGAALTTFVSLAGRYLVLMPNNPRAGGVSRRIEGEERSEIRESLAQLEVPQGMGLIARTAGVGRSVEELQWDLEYLKTLWTSIDEAAQSNKGPFLIYQESNVIIRTLRDHMRNDIAEIVIDDPKVYTQAQDFMQQVMPNNLRKLKLYEDHVPLFNRYQIESQIEAAFQRDVTLPSGGAIVIDHTEALISIDVNSARATKGSDIEETALNTNLEAAEEIARQLRLRDLGGLIVIDFIDMAPNKNQREVENRLRSALEMDRARVQVGRISRFGLLEMSRQRLRPSLGESSQNVCPRCNGHGHIRSVESLSLSVLRLVEEEAMKEKTSRVLAHLPVDVSTFLLNEKRQVISTIESRYHVDITLVPSPNLLTPHFTVRRMRDDESADEIGDKSSYQLLTEEEPELVNQPRAARLEKALVQTISPSTPAPTAAPAQAEAAPEQKKPVSPVSLPGLFNRIWTSLFSNGGQRPESRSVDGDSGTSRPSQRTASSGQGTRSGGAQRPARTRNVAPGGPQRRERSQADKDKEGGNGNRGNRTRRGGGRTRRGGRDGNENPSEDKNQSRNTQPNVAEETTQPKPAETGKSSQASATKGGQEGQKEDTRSRDKEADTPKVQPETRSNEVDEAQAEASTGEATQPQGNDQPQEQEGSSGGGRSGSGRSRGRRGGRRRRRSSAGNTEGRQDDNDRNSQAEGESDEASSGVERTPRKRGSDKRERTEEPQDKPAANKAQAKTPDEAPVNDQAQQAPAPAKAKTGAEDTQEVAKLTHEESVPHSRSLQKRDEDTSSRRKADTADTSPSTSSGGDSEEKPETASPEGQEKSGPSRRTRGGRRSSGRSDRNEESQGSGGGERRVSREEMEKLQAVAKQATSSPDESREQSDQPSTEGAPDSQKSGQ</sequence>
<dbReference type="CDD" id="cd04453">
    <property type="entry name" value="S1_RNase_E"/>
    <property type="match status" value="1"/>
</dbReference>
<evidence type="ECO:0000256" key="11">
    <source>
        <dbReference type="ARBA" id="ARBA00022801"/>
    </source>
</evidence>
<evidence type="ECO:0000256" key="12">
    <source>
        <dbReference type="ARBA" id="ARBA00022842"/>
    </source>
</evidence>
<feature type="compositionally biased region" description="Basic residues" evidence="16">
    <location>
        <begin position="926"/>
        <end position="937"/>
    </location>
</feature>
<dbReference type="Gene3D" id="2.40.50.140">
    <property type="entry name" value="Nucleic acid-binding proteins"/>
    <property type="match status" value="1"/>
</dbReference>
<dbReference type="SMART" id="SM00316">
    <property type="entry name" value="S1"/>
    <property type="match status" value="1"/>
</dbReference>
<reference evidence="19" key="2">
    <citation type="submission" date="2014-02" db="EMBL/GenBank/DDBJ databases">
        <title>Draft Genome Sequence of extremely halophilic bacteria Halorhodospira halochloris.</title>
        <authorList>
            <person name="Singh K.S."/>
        </authorList>
    </citation>
    <scope>NUCLEOTIDE SEQUENCE [LARGE SCALE GENOMIC DNA]</scope>
    <source>
        <strain evidence="19">A</strain>
    </source>
</reference>
<feature type="region of interest" description="Required for zinc-mediated homotetramerization and catalytic activity" evidence="15">
    <location>
        <begin position="401"/>
        <end position="404"/>
    </location>
</feature>
<dbReference type="PANTHER" id="PTHR30001">
    <property type="entry name" value="RIBONUCLEASE"/>
    <property type="match status" value="1"/>
</dbReference>
<keyword evidence="7 15" id="KW-0540">Nuclease</keyword>
<feature type="compositionally biased region" description="Basic and acidic residues" evidence="16">
    <location>
        <begin position="652"/>
        <end position="666"/>
    </location>
</feature>